<evidence type="ECO:0000313" key="9">
    <source>
        <dbReference type="EMBL" id="KAB8213220.1"/>
    </source>
</evidence>
<dbReference type="Proteomes" id="UP000326799">
    <property type="component" value="Unassembled WGS sequence"/>
</dbReference>
<evidence type="ECO:0000256" key="1">
    <source>
        <dbReference type="ARBA" id="ARBA00001947"/>
    </source>
</evidence>
<dbReference type="InterPro" id="IPR050662">
    <property type="entry name" value="Sec-metab_biosynth-thioest"/>
</dbReference>
<keyword evidence="6" id="KW-0862">Zinc</keyword>
<dbReference type="PANTHER" id="PTHR23131:SF2">
    <property type="entry name" value="LACTAMASE-LIKE PROTEIN APTB-RELATED"/>
    <property type="match status" value="1"/>
</dbReference>
<evidence type="ECO:0000256" key="5">
    <source>
        <dbReference type="ARBA" id="ARBA00022801"/>
    </source>
</evidence>
<dbReference type="InterPro" id="IPR036388">
    <property type="entry name" value="WH-like_DNA-bd_sf"/>
</dbReference>
<reference evidence="9 10" key="1">
    <citation type="submission" date="2019-04" db="EMBL/GenBank/DDBJ databases">
        <title>Fungal friends and foes A comparative genomics study of 23 Aspergillus species from section Flavi.</title>
        <authorList>
            <consortium name="DOE Joint Genome Institute"/>
            <person name="Kjaerbolling I."/>
            <person name="Vesth T.C."/>
            <person name="Frisvad J.C."/>
            <person name="Nybo J.L."/>
            <person name="Theobald S."/>
            <person name="Kildgaard S."/>
            <person name="Petersen T.I."/>
            <person name="Kuo A."/>
            <person name="Sato A."/>
            <person name="Lyhne E.K."/>
            <person name="Kogle M.E."/>
            <person name="Wiebenga A."/>
            <person name="Kun R.S."/>
            <person name="Lubbers R.J."/>
            <person name="Makela M.R."/>
            <person name="Barry K."/>
            <person name="Chovatia M."/>
            <person name="Clum A."/>
            <person name="Daum C."/>
            <person name="Haridas S."/>
            <person name="He G."/>
            <person name="LaButti K."/>
            <person name="Lipzen A."/>
            <person name="Mondo S."/>
            <person name="Pangilinan J."/>
            <person name="Riley R."/>
            <person name="Salamov A."/>
            <person name="Simmons B.A."/>
            <person name="Magnuson J.K."/>
            <person name="Henrissat B."/>
            <person name="Mortensen U.H."/>
            <person name="Larsen T.O."/>
            <person name="De vries R.P."/>
            <person name="Grigoriev I.V."/>
            <person name="Machida M."/>
            <person name="Baker S.E."/>
            <person name="Andersen M.R."/>
        </authorList>
    </citation>
    <scope>NUCLEOTIDE SEQUENCE [LARGE SCALE GENOMIC DNA]</scope>
    <source>
        <strain evidence="9 10">CBS 126849</strain>
    </source>
</reference>
<dbReference type="InterPro" id="IPR047921">
    <property type="entry name" value="LACTB2-like_MBL-fold"/>
</dbReference>
<dbReference type="InterPro" id="IPR001279">
    <property type="entry name" value="Metallo-B-lactamas"/>
</dbReference>
<sequence>MPSTTMPEGFYSSPFWAGYLETQRSKLPVLAEVDDGLSDRVVRFLGYNPGSMQLQGTNTYLVGTGSSRILIDTGEGSPQWALSVTRYLEDHDIFISAVLLTHWHKDHTGGIADLLAHDSNITVYKHMPDHGQLDIVNGQIFQTRDATLRAVLTPGHTVDHMCFVLEEENAIFTGDNVLGHGYSVAEDLEAYTASLRLMASLKCAVGYPGHGDMISNLPQTIAKYIAQRASREKQIYAVLAKQASCSSSCYNMTSASSVRRTRSSDAGGTSDFSNSRNGVDGNETDTAQGLSTADIGALIYGEVSKDRATFDSAVGPLMDQVLFMLLERGEVGSTLVGPGNTRHWFATVQPL</sequence>
<keyword evidence="5" id="KW-0378">Hydrolase</keyword>
<organism evidence="9 10">
    <name type="scientific">Aspergillus novoparasiticus</name>
    <dbReference type="NCBI Taxonomy" id="986946"/>
    <lineage>
        <taxon>Eukaryota</taxon>
        <taxon>Fungi</taxon>
        <taxon>Dikarya</taxon>
        <taxon>Ascomycota</taxon>
        <taxon>Pezizomycotina</taxon>
        <taxon>Eurotiomycetes</taxon>
        <taxon>Eurotiomycetidae</taxon>
        <taxon>Eurotiales</taxon>
        <taxon>Aspergillaceae</taxon>
        <taxon>Aspergillus</taxon>
        <taxon>Aspergillus subgen. Circumdati</taxon>
    </lineage>
</organism>
<dbReference type="EMBL" id="ML733662">
    <property type="protein sequence ID" value="KAB8213220.1"/>
    <property type="molecule type" value="Genomic_DNA"/>
</dbReference>
<dbReference type="AlphaFoldDB" id="A0A5N6E9X5"/>
<proteinExistence type="inferred from homology"/>
<dbReference type="PANTHER" id="PTHR23131">
    <property type="entry name" value="ENDORIBONUCLEASE LACTB2"/>
    <property type="match status" value="1"/>
</dbReference>
<feature type="domain" description="Metallo-beta-lactamase" evidence="8">
    <location>
        <begin position="56"/>
        <end position="210"/>
    </location>
</feature>
<comment type="cofactor">
    <cofactor evidence="1">
        <name>Zn(2+)</name>
        <dbReference type="ChEBI" id="CHEBI:29105"/>
    </cofactor>
</comment>
<feature type="compositionally biased region" description="Polar residues" evidence="7">
    <location>
        <begin position="266"/>
        <end position="277"/>
    </location>
</feature>
<gene>
    <name evidence="9" type="ORF">BDV33DRAFT_229968</name>
</gene>
<accession>A0A5N6E9X5</accession>
<evidence type="ECO:0000256" key="4">
    <source>
        <dbReference type="ARBA" id="ARBA00022723"/>
    </source>
</evidence>
<dbReference type="Gene3D" id="3.60.15.10">
    <property type="entry name" value="Ribonuclease Z/Hydroxyacylglutathione hydrolase-like"/>
    <property type="match status" value="1"/>
</dbReference>
<evidence type="ECO:0000256" key="6">
    <source>
        <dbReference type="ARBA" id="ARBA00022833"/>
    </source>
</evidence>
<keyword evidence="10" id="KW-1185">Reference proteome</keyword>
<evidence type="ECO:0000256" key="3">
    <source>
        <dbReference type="ARBA" id="ARBA00007749"/>
    </source>
</evidence>
<dbReference type="Pfam" id="PF00753">
    <property type="entry name" value="Lactamase_B"/>
    <property type="match status" value="2"/>
</dbReference>
<dbReference type="CDD" id="cd07722">
    <property type="entry name" value="LACTB2-like_MBL-fold"/>
    <property type="match status" value="1"/>
</dbReference>
<protein>
    <submittedName>
        <fullName evidence="9">Beta-lactamase-like protein</fullName>
    </submittedName>
</protein>
<dbReference type="Gene3D" id="1.10.10.10">
    <property type="entry name" value="Winged helix-like DNA-binding domain superfamily/Winged helix DNA-binding domain"/>
    <property type="match status" value="1"/>
</dbReference>
<dbReference type="SUPFAM" id="SSF56281">
    <property type="entry name" value="Metallo-hydrolase/oxidoreductase"/>
    <property type="match status" value="1"/>
</dbReference>
<evidence type="ECO:0000313" key="10">
    <source>
        <dbReference type="Proteomes" id="UP000326799"/>
    </source>
</evidence>
<dbReference type="GO" id="GO:0016787">
    <property type="term" value="F:hydrolase activity"/>
    <property type="evidence" value="ECO:0007669"/>
    <property type="project" value="UniProtKB-KW"/>
</dbReference>
<dbReference type="InterPro" id="IPR036866">
    <property type="entry name" value="RibonucZ/Hydroxyglut_hydro"/>
</dbReference>
<name>A0A5N6E9X5_9EURO</name>
<comment type="similarity">
    <text evidence="3">Belongs to the metallo-beta-lactamase superfamily.</text>
</comment>
<evidence type="ECO:0000259" key="8">
    <source>
        <dbReference type="SMART" id="SM00849"/>
    </source>
</evidence>
<evidence type="ECO:0000256" key="7">
    <source>
        <dbReference type="SAM" id="MobiDB-lite"/>
    </source>
</evidence>
<feature type="region of interest" description="Disordered" evidence="7">
    <location>
        <begin position="260"/>
        <end position="287"/>
    </location>
</feature>
<keyword evidence="4" id="KW-0479">Metal-binding</keyword>
<dbReference type="SMART" id="SM00849">
    <property type="entry name" value="Lactamase_B"/>
    <property type="match status" value="1"/>
</dbReference>
<dbReference type="FunFam" id="3.60.15.10:FF:000041">
    <property type="entry name" value="Metallo-beta-lactamase domain protein"/>
    <property type="match status" value="1"/>
</dbReference>
<dbReference type="GO" id="GO:0044550">
    <property type="term" value="P:secondary metabolite biosynthetic process"/>
    <property type="evidence" value="ECO:0007669"/>
    <property type="project" value="UniProtKB-ARBA"/>
</dbReference>
<evidence type="ECO:0000256" key="2">
    <source>
        <dbReference type="ARBA" id="ARBA00005179"/>
    </source>
</evidence>
<dbReference type="GO" id="GO:0046872">
    <property type="term" value="F:metal ion binding"/>
    <property type="evidence" value="ECO:0007669"/>
    <property type="project" value="UniProtKB-KW"/>
</dbReference>
<comment type="pathway">
    <text evidence="2">Secondary metabolite biosynthesis.</text>
</comment>